<reference evidence="1 2" key="1">
    <citation type="journal article" date="2013" name="Antonie Van Leeuwenhoek">
        <title>Dongia rigui sp. nov., isolated from freshwater of a large wetland in Korea.</title>
        <authorList>
            <person name="Baik K.S."/>
            <person name="Hwang Y.M."/>
            <person name="Choi J.S."/>
            <person name="Kwon J."/>
            <person name="Seong C.N."/>
        </authorList>
    </citation>
    <scope>NUCLEOTIDE SEQUENCE [LARGE SCALE GENOMIC DNA]</scope>
    <source>
        <strain evidence="1 2">04SU4-P</strain>
    </source>
</reference>
<protein>
    <submittedName>
        <fullName evidence="1">Uncharacterized protein</fullName>
    </submittedName>
</protein>
<dbReference type="EMBL" id="JAXCLX010000002">
    <property type="protein sequence ID" value="MDY0872827.1"/>
    <property type="molecule type" value="Genomic_DNA"/>
</dbReference>
<keyword evidence="2" id="KW-1185">Reference proteome</keyword>
<name>A0ABU5E0M0_9PROT</name>
<proteinExistence type="predicted"/>
<dbReference type="Proteomes" id="UP001271769">
    <property type="component" value="Unassembled WGS sequence"/>
</dbReference>
<dbReference type="RefSeq" id="WP_320501300.1">
    <property type="nucleotide sequence ID" value="NZ_JAXCLX010000002.1"/>
</dbReference>
<accession>A0ABU5E0M0</accession>
<organism evidence="1 2">
    <name type="scientific">Dongia rigui</name>
    <dbReference type="NCBI Taxonomy" id="940149"/>
    <lineage>
        <taxon>Bacteria</taxon>
        <taxon>Pseudomonadati</taxon>
        <taxon>Pseudomonadota</taxon>
        <taxon>Alphaproteobacteria</taxon>
        <taxon>Rhodospirillales</taxon>
        <taxon>Dongiaceae</taxon>
        <taxon>Dongia</taxon>
    </lineage>
</organism>
<gene>
    <name evidence="1" type="ORF">SMD31_12875</name>
</gene>
<evidence type="ECO:0000313" key="2">
    <source>
        <dbReference type="Proteomes" id="UP001271769"/>
    </source>
</evidence>
<comment type="caution">
    <text evidence="1">The sequence shown here is derived from an EMBL/GenBank/DDBJ whole genome shotgun (WGS) entry which is preliminary data.</text>
</comment>
<evidence type="ECO:0000313" key="1">
    <source>
        <dbReference type="EMBL" id="MDY0872827.1"/>
    </source>
</evidence>
<sequence length="54" mass="6225">MAETTDKRPTTLTPEQEIRLECLKLVNRFDHTPKQITERASEYEAFVNGTAETN</sequence>